<dbReference type="InterPro" id="IPR003607">
    <property type="entry name" value="HD/PDEase_dom"/>
</dbReference>
<dbReference type="InterPro" id="IPR006674">
    <property type="entry name" value="HD_domain"/>
</dbReference>
<name>A0A1G5DDH3_9FIRM</name>
<dbReference type="SUPFAM" id="SSF109604">
    <property type="entry name" value="HD-domain/PDEase-like"/>
    <property type="match status" value="1"/>
</dbReference>
<dbReference type="Proteomes" id="UP000183047">
    <property type="component" value="Unassembled WGS sequence"/>
</dbReference>
<dbReference type="Gene3D" id="1.20.58.1910">
    <property type="match status" value="1"/>
</dbReference>
<sequence length="190" mass="21639">MSTTIIENAKRYIEEIFRNNADGHDAEHSMRVYANAMKLAERYHECDNEVVALAALLHDVDDHKLFDTKDNANARAFLTSNDLGEKEIEQICVIINGVSFSKNRGKKPESIEGQIVQDADRLDAIGAVGIARTFAYGGKVGRSLDDSIQHFYDKLLLLKDEMNTEEAKKMALQRHEYIEGFIEEYRTEIR</sequence>
<gene>
    <name evidence="2" type="ORF">SAMN02910451_01465</name>
</gene>
<dbReference type="RefSeq" id="WP_074462112.1">
    <property type="nucleotide sequence ID" value="NZ_FMUR01000008.1"/>
</dbReference>
<organism evidence="2 3">
    <name type="scientific">Butyrivibrio hungatei</name>
    <dbReference type="NCBI Taxonomy" id="185008"/>
    <lineage>
        <taxon>Bacteria</taxon>
        <taxon>Bacillati</taxon>
        <taxon>Bacillota</taxon>
        <taxon>Clostridia</taxon>
        <taxon>Lachnospirales</taxon>
        <taxon>Lachnospiraceae</taxon>
        <taxon>Butyrivibrio</taxon>
    </lineage>
</organism>
<dbReference type="PANTHER" id="PTHR33594">
    <property type="entry name" value="SUPERFAMILY HYDROLASE, PUTATIVE (AFU_ORTHOLOGUE AFUA_1G03035)-RELATED"/>
    <property type="match status" value="1"/>
</dbReference>
<reference evidence="3" key="1">
    <citation type="submission" date="2016-10" db="EMBL/GenBank/DDBJ databases">
        <authorList>
            <person name="Varghese N."/>
            <person name="Submissions S."/>
        </authorList>
    </citation>
    <scope>NUCLEOTIDE SEQUENCE [LARGE SCALE GENOMIC DNA]</scope>
    <source>
        <strain evidence="3">XBD2006</strain>
    </source>
</reference>
<protein>
    <recommendedName>
        <fullName evidence="1">HD/PDEase domain-containing protein</fullName>
    </recommendedName>
</protein>
<dbReference type="SMART" id="SM00471">
    <property type="entry name" value="HDc"/>
    <property type="match status" value="1"/>
</dbReference>
<dbReference type="CDD" id="cd00077">
    <property type="entry name" value="HDc"/>
    <property type="match status" value="1"/>
</dbReference>
<keyword evidence="3" id="KW-1185">Reference proteome</keyword>
<dbReference type="PANTHER" id="PTHR33594:SF1">
    <property type="entry name" value="HD_PDEASE DOMAIN-CONTAINING PROTEIN"/>
    <property type="match status" value="1"/>
</dbReference>
<dbReference type="AlphaFoldDB" id="A0A1G5DDH3"/>
<evidence type="ECO:0000259" key="1">
    <source>
        <dbReference type="SMART" id="SM00471"/>
    </source>
</evidence>
<dbReference type="EMBL" id="FMUR01000008">
    <property type="protein sequence ID" value="SCY12654.1"/>
    <property type="molecule type" value="Genomic_DNA"/>
</dbReference>
<feature type="domain" description="HD/PDEase" evidence="1">
    <location>
        <begin position="21"/>
        <end position="134"/>
    </location>
</feature>
<evidence type="ECO:0000313" key="2">
    <source>
        <dbReference type="EMBL" id="SCY12654.1"/>
    </source>
</evidence>
<dbReference type="Pfam" id="PF01966">
    <property type="entry name" value="HD"/>
    <property type="match status" value="1"/>
</dbReference>
<dbReference type="Gene3D" id="1.10.472.50">
    <property type="entry name" value="HD-domain/PDEase-like"/>
    <property type="match status" value="1"/>
</dbReference>
<proteinExistence type="predicted"/>
<evidence type="ECO:0000313" key="3">
    <source>
        <dbReference type="Proteomes" id="UP000183047"/>
    </source>
</evidence>
<accession>A0A1G5DDH3</accession>